<protein>
    <submittedName>
        <fullName evidence="1">Putative tick transposon</fullName>
    </submittedName>
</protein>
<evidence type="ECO:0000313" key="1">
    <source>
        <dbReference type="EMBL" id="JAU01016.1"/>
    </source>
</evidence>
<name>A0A1E1XP29_AMBSC</name>
<dbReference type="EMBL" id="GFAA01002419">
    <property type="protein sequence ID" value="JAU01016.1"/>
    <property type="molecule type" value="mRNA"/>
</dbReference>
<reference evidence="1" key="2">
    <citation type="journal article" date="2017" name="Front. Cell. Infect. Microbiol.">
        <title>Analysis of the Salivary Gland Transcriptome of Unfed and Partially Fed Amblyomma sculptum Ticks and Descriptive Proteome of the Saliva.</title>
        <authorList>
            <person name="Esteves E."/>
            <person name="Maruyama S.R."/>
            <person name="Kawahara R."/>
            <person name="Fujita A."/>
            <person name="Martins L.A."/>
            <person name="Righi A.A."/>
            <person name="Costa F.B."/>
            <person name="Palmisano G."/>
            <person name="Labruna M.B."/>
            <person name="Sa-Nunes A."/>
            <person name="Ribeiro J.M.C."/>
            <person name="Fogaca A.C."/>
        </authorList>
    </citation>
    <scope>NUCLEOTIDE SEQUENCE</scope>
</reference>
<proteinExistence type="evidence at transcript level"/>
<reference evidence="1" key="1">
    <citation type="submission" date="2016-09" db="EMBL/GenBank/DDBJ databases">
        <authorList>
            <person name="Capua I."/>
            <person name="De Benedictis P."/>
            <person name="Joannis T."/>
            <person name="Lombin L.H."/>
            <person name="Cattoli G."/>
        </authorList>
    </citation>
    <scope>NUCLEOTIDE SEQUENCE</scope>
</reference>
<dbReference type="AlphaFoldDB" id="A0A1E1XP29"/>
<feature type="non-terminal residue" evidence="1">
    <location>
        <position position="1"/>
    </location>
</feature>
<accession>A0A1E1XP29</accession>
<organism evidence="1">
    <name type="scientific">Amblyomma sculptum</name>
    <name type="common">Tick</name>
    <dbReference type="NCBI Taxonomy" id="1581419"/>
    <lineage>
        <taxon>Eukaryota</taxon>
        <taxon>Metazoa</taxon>
        <taxon>Ecdysozoa</taxon>
        <taxon>Arthropoda</taxon>
        <taxon>Chelicerata</taxon>
        <taxon>Arachnida</taxon>
        <taxon>Acari</taxon>
        <taxon>Parasitiformes</taxon>
        <taxon>Ixodida</taxon>
        <taxon>Ixodoidea</taxon>
        <taxon>Ixodidae</taxon>
        <taxon>Amblyomminae</taxon>
        <taxon>Amblyomma</taxon>
    </lineage>
</organism>
<sequence>LPYVHRLSHNVKNVAKRYGVGVVFSAPKELKRVCAVLEKKAEQRKESETTCGVKHETMYVPCAEEVVYKIPVSCGQIYIGQTERCINTRLKEHANNLEANKSNNLVDHVRDCQSCFPSLPYCDILYKHPSRLTREIMEAYHMRKKTRLCVSKPSISLYDSEVAYLDAT</sequence>